<dbReference type="GO" id="GO:0035091">
    <property type="term" value="F:phosphatidylinositol binding"/>
    <property type="evidence" value="ECO:0007669"/>
    <property type="project" value="InterPro"/>
</dbReference>
<organism evidence="3 4">
    <name type="scientific">Peronospora matthiolae</name>
    <dbReference type="NCBI Taxonomy" id="2874970"/>
    <lineage>
        <taxon>Eukaryota</taxon>
        <taxon>Sar</taxon>
        <taxon>Stramenopiles</taxon>
        <taxon>Oomycota</taxon>
        <taxon>Peronosporomycetes</taxon>
        <taxon>Peronosporales</taxon>
        <taxon>Peronosporaceae</taxon>
        <taxon>Peronospora</taxon>
    </lineage>
</organism>
<dbReference type="EMBL" id="CAKLBY020000392">
    <property type="protein sequence ID" value="CAK7948081.1"/>
    <property type="molecule type" value="Genomic_DNA"/>
</dbReference>
<dbReference type="InterPro" id="IPR036871">
    <property type="entry name" value="PX_dom_sf"/>
</dbReference>
<dbReference type="InterPro" id="IPR001683">
    <property type="entry name" value="PX_dom"/>
</dbReference>
<dbReference type="PROSITE" id="PS50195">
    <property type="entry name" value="PX"/>
    <property type="match status" value="1"/>
</dbReference>
<evidence type="ECO:0000313" key="3">
    <source>
        <dbReference type="EMBL" id="CAK7948081.1"/>
    </source>
</evidence>
<dbReference type="Pfam" id="PF00787">
    <property type="entry name" value="PX"/>
    <property type="match status" value="1"/>
</dbReference>
<reference evidence="3" key="1">
    <citation type="submission" date="2024-01" db="EMBL/GenBank/DDBJ databases">
        <authorList>
            <person name="Webb A."/>
        </authorList>
    </citation>
    <scope>NUCLEOTIDE SEQUENCE</scope>
    <source>
        <strain evidence="3">Pm1</strain>
    </source>
</reference>
<feature type="compositionally biased region" description="Polar residues" evidence="1">
    <location>
        <begin position="37"/>
        <end position="47"/>
    </location>
</feature>
<feature type="domain" description="PX" evidence="2">
    <location>
        <begin position="295"/>
        <end position="414"/>
    </location>
</feature>
<sequence>MGCIHSTDSTRSYRVNSVAIPLRPSTPSFHAKDLTQPGVSTTGSRTNNEPKDDVPSFVVSNSADLVGSSDGEMVYGMVRTFTFSYIQASETSSTHSSLGDVSYAPDEEPISPARAPGSLSSALIVGGDPIVELTPIPEERLNRKGGGNGRASGSTATKADASPLSSSSGTENGESSIGSDLEVIESMDASDSSHYVEGVSCNSASESSEESRHAVIETSCKESDAYELMRRKVIEADAVAIVQEIIEAAVVNVTIALEQQQTQDEQVLVKRSSLQLEPLSTGLSRNTPHSCSAPILSHRPLTYAIVGTSLNNGVVWYRVQCMTEEVLDSSKRSAPLLRRYSRFSAMYRQLKATKLPTADKLPELSQPGLVHFVRGRQSKKTIQEREAQLSNVLHYIAKYRELHESSVFQSFLAQ</sequence>
<accession>A0AAV1VP37</accession>
<evidence type="ECO:0000313" key="4">
    <source>
        <dbReference type="Proteomes" id="UP001162060"/>
    </source>
</evidence>
<evidence type="ECO:0000259" key="2">
    <source>
        <dbReference type="PROSITE" id="PS50195"/>
    </source>
</evidence>
<feature type="region of interest" description="Disordered" evidence="1">
    <location>
        <begin position="94"/>
        <end position="116"/>
    </location>
</feature>
<protein>
    <recommendedName>
        <fullName evidence="2">PX domain-containing protein</fullName>
    </recommendedName>
</protein>
<dbReference type="Proteomes" id="UP001162060">
    <property type="component" value="Unassembled WGS sequence"/>
</dbReference>
<dbReference type="AlphaFoldDB" id="A0AAV1VP37"/>
<feature type="region of interest" description="Disordered" evidence="1">
    <location>
        <begin position="135"/>
        <end position="176"/>
    </location>
</feature>
<dbReference type="CDD" id="cd06093">
    <property type="entry name" value="PX_domain"/>
    <property type="match status" value="1"/>
</dbReference>
<name>A0AAV1VP37_9STRA</name>
<dbReference type="SUPFAM" id="SSF64268">
    <property type="entry name" value="PX domain"/>
    <property type="match status" value="1"/>
</dbReference>
<feature type="region of interest" description="Disordered" evidence="1">
    <location>
        <begin position="24"/>
        <end position="52"/>
    </location>
</feature>
<gene>
    <name evidence="3" type="ORF">PM001_LOCUS33231</name>
</gene>
<proteinExistence type="predicted"/>
<dbReference type="Gene3D" id="3.30.1520.10">
    <property type="entry name" value="Phox-like domain"/>
    <property type="match status" value="1"/>
</dbReference>
<comment type="caution">
    <text evidence="3">The sequence shown here is derived from an EMBL/GenBank/DDBJ whole genome shotgun (WGS) entry which is preliminary data.</text>
</comment>
<feature type="compositionally biased region" description="Low complexity" evidence="1">
    <location>
        <begin position="165"/>
        <end position="176"/>
    </location>
</feature>
<evidence type="ECO:0000256" key="1">
    <source>
        <dbReference type="SAM" id="MobiDB-lite"/>
    </source>
</evidence>